<dbReference type="InterPro" id="IPR029044">
    <property type="entry name" value="Nucleotide-diphossugar_trans"/>
</dbReference>
<keyword evidence="2" id="KW-1185">Reference proteome</keyword>
<dbReference type="InterPro" id="IPR021466">
    <property type="entry name" value="Put_rhamnosyl_transferase"/>
</dbReference>
<gene>
    <name evidence="1" type="ORF">GL284_11145</name>
</gene>
<name>A0A6L6IX86_9RHOB</name>
<evidence type="ECO:0000313" key="1">
    <source>
        <dbReference type="EMBL" id="MTH64823.1"/>
    </source>
</evidence>
<dbReference type="Proteomes" id="UP000478740">
    <property type="component" value="Unassembled WGS sequence"/>
</dbReference>
<comment type="caution">
    <text evidence="1">The sequence shown here is derived from an EMBL/GenBank/DDBJ whole genome shotgun (WGS) entry which is preliminary data.</text>
</comment>
<reference evidence="1 2" key="1">
    <citation type="submission" date="2019-11" db="EMBL/GenBank/DDBJ databases">
        <authorList>
            <person name="Dong K."/>
        </authorList>
    </citation>
    <scope>NUCLEOTIDE SEQUENCE [LARGE SCALE GENOMIC DNA]</scope>
    <source>
        <strain evidence="1 2">DK608</strain>
    </source>
</reference>
<dbReference type="Pfam" id="PF11316">
    <property type="entry name" value="Rhamno_transf"/>
    <property type="match status" value="1"/>
</dbReference>
<proteinExistence type="predicted"/>
<evidence type="ECO:0008006" key="3">
    <source>
        <dbReference type="Google" id="ProtNLM"/>
    </source>
</evidence>
<sequence length="302" mass="33914">MSVRVRPRVPRLTMCRVQRHGSRCFNHSICRVRFLSEPIMGICRFSYLGRGDWGAYKGTALDSPEQEAARQRVASELYLPDRLEQRFQSFETLTLPSIAAQTDRDFDFLVLTSPELPAPLRARLQRLCDSVPRVRLLVSDATDVGRALEPVLDTAGPLLQFRLDDDDCLTVHYIAHLRRAAAAMRDHPHFAFSLPRALLVTQYGAGAQRYEVMKPFHGAGVAARLPDRKPIFAYGHYALARRFPSLSDPTVHGSLQTKTAGHDSKEVRSGSGIDDIADARFASVLQREFPFLDQATRLRLSA</sequence>
<protein>
    <recommendedName>
        <fullName evidence="3">Rhamnosyl transferase</fullName>
    </recommendedName>
</protein>
<evidence type="ECO:0000313" key="2">
    <source>
        <dbReference type="Proteomes" id="UP000478740"/>
    </source>
</evidence>
<accession>A0A6L6IX86</accession>
<dbReference type="SUPFAM" id="SSF53448">
    <property type="entry name" value="Nucleotide-diphospho-sugar transferases"/>
    <property type="match status" value="1"/>
</dbReference>
<dbReference type="EMBL" id="WMII01000009">
    <property type="protein sequence ID" value="MTH64823.1"/>
    <property type="molecule type" value="Genomic_DNA"/>
</dbReference>
<organism evidence="1 2">
    <name type="scientific">Paracoccus shanxieyensis</name>
    <dbReference type="NCBI Taxonomy" id="2675752"/>
    <lineage>
        <taxon>Bacteria</taxon>
        <taxon>Pseudomonadati</taxon>
        <taxon>Pseudomonadota</taxon>
        <taxon>Alphaproteobacteria</taxon>
        <taxon>Rhodobacterales</taxon>
        <taxon>Paracoccaceae</taxon>
        <taxon>Paracoccus</taxon>
    </lineage>
</organism>
<dbReference type="AlphaFoldDB" id="A0A6L6IX86"/>